<keyword evidence="2" id="KW-0175">Coiled coil</keyword>
<dbReference type="EMBL" id="MU004288">
    <property type="protein sequence ID" value="KAF2663003.1"/>
    <property type="molecule type" value="Genomic_DNA"/>
</dbReference>
<feature type="compositionally biased region" description="Low complexity" evidence="3">
    <location>
        <begin position="177"/>
        <end position="187"/>
    </location>
</feature>
<keyword evidence="5" id="KW-1185">Reference proteome</keyword>
<feature type="region of interest" description="Disordered" evidence="3">
    <location>
        <begin position="337"/>
        <end position="376"/>
    </location>
</feature>
<evidence type="ECO:0000256" key="3">
    <source>
        <dbReference type="SAM" id="MobiDB-lite"/>
    </source>
</evidence>
<dbReference type="AlphaFoldDB" id="A0A6A6TVJ2"/>
<evidence type="ECO:0000256" key="2">
    <source>
        <dbReference type="ARBA" id="ARBA00023054"/>
    </source>
</evidence>
<accession>A0A6A6TVJ2</accession>
<feature type="region of interest" description="Disordered" evidence="3">
    <location>
        <begin position="177"/>
        <end position="325"/>
    </location>
</feature>
<feature type="compositionally biased region" description="Basic and acidic residues" evidence="3">
    <location>
        <begin position="195"/>
        <end position="208"/>
    </location>
</feature>
<name>A0A6A6TVJ2_9PLEO</name>
<dbReference type="InterPro" id="IPR013256">
    <property type="entry name" value="Chromatin_SPT2"/>
</dbReference>
<feature type="compositionally biased region" description="Acidic residues" evidence="3">
    <location>
        <begin position="298"/>
        <end position="320"/>
    </location>
</feature>
<gene>
    <name evidence="4" type="ORF">K491DRAFT_686161</name>
</gene>
<sequence>MSSLLKILSDIDPTATPKSPVLSTRQTQTASVPRPAPHPNSAPNGTAQNQPSLKRKADSPSDGAPAKVQRKEGASSTSARPNGASRPAALVDVTKPKAGTPTNVIPYRGTAGSGGMAKAPLAVVKKQSPSASGSAPVTKPTVLTPKSTIAAANAGPTTVPAKPSGGYAALLQKAKAQQAKPSAPLAKVEPTRILTKKERDALRAERIAAAKGKRTGASGPTAPAKSREGSSDLKEKRKPTQLGYQGTARPIKKPAEIGYKGTARPQAHLAGPAGRAGSAPAAKPKSKMSEGRYSGYADWDDLDDMDDDMDDDEEESESDMEGGLWDVEQEEQLALKAARKEDAEAAAEEMELKRQKEERKRKLTEMSKAAAAKRKY</sequence>
<organism evidence="4 5">
    <name type="scientific">Lophiostoma macrostomum CBS 122681</name>
    <dbReference type="NCBI Taxonomy" id="1314788"/>
    <lineage>
        <taxon>Eukaryota</taxon>
        <taxon>Fungi</taxon>
        <taxon>Dikarya</taxon>
        <taxon>Ascomycota</taxon>
        <taxon>Pezizomycotina</taxon>
        <taxon>Dothideomycetes</taxon>
        <taxon>Pleosporomycetidae</taxon>
        <taxon>Pleosporales</taxon>
        <taxon>Lophiostomataceae</taxon>
        <taxon>Lophiostoma</taxon>
    </lineage>
</organism>
<dbReference type="OrthoDB" id="5430658at2759"/>
<reference evidence="4" key="1">
    <citation type="journal article" date="2020" name="Stud. Mycol.">
        <title>101 Dothideomycetes genomes: a test case for predicting lifestyles and emergence of pathogens.</title>
        <authorList>
            <person name="Haridas S."/>
            <person name="Albert R."/>
            <person name="Binder M."/>
            <person name="Bloem J."/>
            <person name="Labutti K."/>
            <person name="Salamov A."/>
            <person name="Andreopoulos B."/>
            <person name="Baker S."/>
            <person name="Barry K."/>
            <person name="Bills G."/>
            <person name="Bluhm B."/>
            <person name="Cannon C."/>
            <person name="Castanera R."/>
            <person name="Culley D."/>
            <person name="Daum C."/>
            <person name="Ezra D."/>
            <person name="Gonzalez J."/>
            <person name="Henrissat B."/>
            <person name="Kuo A."/>
            <person name="Liang C."/>
            <person name="Lipzen A."/>
            <person name="Lutzoni F."/>
            <person name="Magnuson J."/>
            <person name="Mondo S."/>
            <person name="Nolan M."/>
            <person name="Ohm R."/>
            <person name="Pangilinan J."/>
            <person name="Park H.-J."/>
            <person name="Ramirez L."/>
            <person name="Alfaro M."/>
            <person name="Sun H."/>
            <person name="Tritt A."/>
            <person name="Yoshinaga Y."/>
            <person name="Zwiers L.-H."/>
            <person name="Turgeon B."/>
            <person name="Goodwin S."/>
            <person name="Spatafora J."/>
            <person name="Crous P."/>
            <person name="Grigoriev I."/>
        </authorList>
    </citation>
    <scope>NUCLEOTIDE SEQUENCE</scope>
    <source>
        <strain evidence="4">CBS 122681</strain>
    </source>
</reference>
<feature type="region of interest" description="Disordered" evidence="3">
    <location>
        <begin position="1"/>
        <end position="115"/>
    </location>
</feature>
<feature type="compositionally biased region" description="Low complexity" evidence="3">
    <location>
        <begin position="270"/>
        <end position="283"/>
    </location>
</feature>
<evidence type="ECO:0008006" key="6">
    <source>
        <dbReference type="Google" id="ProtNLM"/>
    </source>
</evidence>
<protein>
    <recommendedName>
        <fullName evidence="6">SPT2-domain-containing protein</fullName>
    </recommendedName>
</protein>
<evidence type="ECO:0000313" key="4">
    <source>
        <dbReference type="EMBL" id="KAF2663003.1"/>
    </source>
</evidence>
<feature type="compositionally biased region" description="Polar residues" evidence="3">
    <location>
        <begin position="21"/>
        <end position="31"/>
    </location>
</feature>
<feature type="compositionally biased region" description="Basic and acidic residues" evidence="3">
    <location>
        <begin position="350"/>
        <end position="365"/>
    </location>
</feature>
<dbReference type="SMART" id="SM00784">
    <property type="entry name" value="SPT2"/>
    <property type="match status" value="1"/>
</dbReference>
<comment type="similarity">
    <text evidence="1">Belongs to the SPT2 family.</text>
</comment>
<evidence type="ECO:0000313" key="5">
    <source>
        <dbReference type="Proteomes" id="UP000799324"/>
    </source>
</evidence>
<evidence type="ECO:0000256" key="1">
    <source>
        <dbReference type="ARBA" id="ARBA00006461"/>
    </source>
</evidence>
<dbReference type="Proteomes" id="UP000799324">
    <property type="component" value="Unassembled WGS sequence"/>
</dbReference>
<proteinExistence type="inferred from homology"/>
<feature type="compositionally biased region" description="Polar residues" evidence="3">
    <location>
        <begin position="41"/>
        <end position="52"/>
    </location>
</feature>
<feature type="compositionally biased region" description="Basic and acidic residues" evidence="3">
    <location>
        <begin position="225"/>
        <end position="235"/>
    </location>
</feature>